<evidence type="ECO:0000256" key="1">
    <source>
        <dbReference type="ARBA" id="ARBA00007109"/>
    </source>
</evidence>
<dbReference type="InterPro" id="IPR033347">
    <property type="entry name" value="Di19"/>
</dbReference>
<evidence type="ECO:0000313" key="5">
    <source>
        <dbReference type="EMBL" id="KAK4477826.1"/>
    </source>
</evidence>
<name>A0ABR0CL16_9LAMI</name>
<dbReference type="Pfam" id="PF14571">
    <property type="entry name" value="Di19_C"/>
    <property type="match status" value="1"/>
</dbReference>
<comment type="similarity">
    <text evidence="1">Belongs to the Di19 family.</text>
</comment>
<reference evidence="5 6" key="1">
    <citation type="journal article" date="2023" name="bioRxiv">
        <title>Genome report: Whole genome sequence and annotation of Penstemon davidsonii.</title>
        <authorList>
            <person name="Ostevik K.L."/>
            <person name="Alabady M."/>
            <person name="Zhang M."/>
            <person name="Rausher M.D."/>
        </authorList>
    </citation>
    <scope>NUCLEOTIDE SEQUENCE [LARGE SCALE GENOMIC DNA]</scope>
    <source>
        <strain evidence="5">DNT005</strain>
        <tissue evidence="5">Whole leaf</tissue>
    </source>
</reference>
<sequence>MDSDSWTRMSSSYSRRYQSRPDVYNGEEYEREEELRPEFLCPFCAEEFDMLGLCCHIDEEHTIESKNGYYVPRRRRLRKGGSNLSLSALRKELREGNLESFLGGSSTSHTEPDPLLTSFIYNPSVVDEPHIIQPLSSIEDRSIEKCSVEDLTERVEQQAPLSDEDLKEKAKKSEFVQGLLLSTFLDDNL</sequence>
<dbReference type="Proteomes" id="UP001291926">
    <property type="component" value="Unassembled WGS sequence"/>
</dbReference>
<evidence type="ECO:0000256" key="2">
    <source>
        <dbReference type="SAM" id="MobiDB-lite"/>
    </source>
</evidence>
<dbReference type="InterPro" id="IPR027935">
    <property type="entry name" value="Di19_C"/>
</dbReference>
<dbReference type="Pfam" id="PF05605">
    <property type="entry name" value="zf-Di19"/>
    <property type="match status" value="1"/>
</dbReference>
<evidence type="ECO:0000259" key="4">
    <source>
        <dbReference type="Pfam" id="PF14571"/>
    </source>
</evidence>
<dbReference type="PANTHER" id="PTHR31875:SF36">
    <property type="entry name" value="PROTEIN DEHYDRATION-INDUCED 19 HOMOLOG 4-LIKE"/>
    <property type="match status" value="1"/>
</dbReference>
<feature type="compositionally biased region" description="Low complexity" evidence="2">
    <location>
        <begin position="1"/>
        <end position="16"/>
    </location>
</feature>
<accession>A0ABR0CL16</accession>
<dbReference type="EMBL" id="JAYDYQ010002688">
    <property type="protein sequence ID" value="KAK4477826.1"/>
    <property type="molecule type" value="Genomic_DNA"/>
</dbReference>
<comment type="caution">
    <text evidence="5">The sequence shown here is derived from an EMBL/GenBank/DDBJ whole genome shotgun (WGS) entry which is preliminary data.</text>
</comment>
<gene>
    <name evidence="5" type="ORF">RD792_017089</name>
</gene>
<feature type="domain" description="Di19 C-terminal" evidence="4">
    <location>
        <begin position="86"/>
        <end position="183"/>
    </location>
</feature>
<evidence type="ECO:0000259" key="3">
    <source>
        <dbReference type="Pfam" id="PF05605"/>
    </source>
</evidence>
<feature type="region of interest" description="Disordered" evidence="2">
    <location>
        <begin position="1"/>
        <end position="24"/>
    </location>
</feature>
<proteinExistence type="inferred from homology"/>
<dbReference type="PANTHER" id="PTHR31875">
    <property type="entry name" value="PROTEIN DEHYDRATION-INDUCED 19"/>
    <property type="match status" value="1"/>
</dbReference>
<organism evidence="5 6">
    <name type="scientific">Penstemon davidsonii</name>
    <dbReference type="NCBI Taxonomy" id="160366"/>
    <lineage>
        <taxon>Eukaryota</taxon>
        <taxon>Viridiplantae</taxon>
        <taxon>Streptophyta</taxon>
        <taxon>Embryophyta</taxon>
        <taxon>Tracheophyta</taxon>
        <taxon>Spermatophyta</taxon>
        <taxon>Magnoliopsida</taxon>
        <taxon>eudicotyledons</taxon>
        <taxon>Gunneridae</taxon>
        <taxon>Pentapetalae</taxon>
        <taxon>asterids</taxon>
        <taxon>lamiids</taxon>
        <taxon>Lamiales</taxon>
        <taxon>Plantaginaceae</taxon>
        <taxon>Cheloneae</taxon>
        <taxon>Penstemon</taxon>
    </lineage>
</organism>
<evidence type="ECO:0000313" key="6">
    <source>
        <dbReference type="Proteomes" id="UP001291926"/>
    </source>
</evidence>
<keyword evidence="6" id="KW-1185">Reference proteome</keyword>
<protein>
    <submittedName>
        <fullName evidence="5">Uncharacterized protein</fullName>
    </submittedName>
</protein>
<feature type="domain" description="Di19 zinc-binding" evidence="3">
    <location>
        <begin position="38"/>
        <end position="68"/>
    </location>
</feature>
<dbReference type="InterPro" id="IPR008598">
    <property type="entry name" value="Di19_Zn-bd"/>
</dbReference>